<name>A0AAU9J957_9CILI</name>
<organism evidence="1 2">
    <name type="scientific">Blepharisma stoltei</name>
    <dbReference type="NCBI Taxonomy" id="1481888"/>
    <lineage>
        <taxon>Eukaryota</taxon>
        <taxon>Sar</taxon>
        <taxon>Alveolata</taxon>
        <taxon>Ciliophora</taxon>
        <taxon>Postciliodesmatophora</taxon>
        <taxon>Heterotrichea</taxon>
        <taxon>Heterotrichida</taxon>
        <taxon>Blepharismidae</taxon>
        <taxon>Blepharisma</taxon>
    </lineage>
</organism>
<sequence>MKSFLLTISLIIILEENKGIRKFSKWFEKEKIWMPKVFLLTQMQLILSKHNKESNLDACEGFLMMKRAKFKILLEKILDLIRKQEKKV</sequence>
<evidence type="ECO:0000313" key="1">
    <source>
        <dbReference type="EMBL" id="CAG9320807.1"/>
    </source>
</evidence>
<protein>
    <submittedName>
        <fullName evidence="1">Uncharacterized protein</fullName>
    </submittedName>
</protein>
<dbReference type="Proteomes" id="UP001162131">
    <property type="component" value="Unassembled WGS sequence"/>
</dbReference>
<dbReference type="EMBL" id="CAJZBQ010000027">
    <property type="protein sequence ID" value="CAG9320807.1"/>
    <property type="molecule type" value="Genomic_DNA"/>
</dbReference>
<gene>
    <name evidence="1" type="ORF">BSTOLATCC_MIC27386</name>
</gene>
<accession>A0AAU9J957</accession>
<reference evidence="1" key="1">
    <citation type="submission" date="2021-09" db="EMBL/GenBank/DDBJ databases">
        <authorList>
            <consortium name="AG Swart"/>
            <person name="Singh M."/>
            <person name="Singh A."/>
            <person name="Seah K."/>
            <person name="Emmerich C."/>
        </authorList>
    </citation>
    <scope>NUCLEOTIDE SEQUENCE</scope>
    <source>
        <strain evidence="1">ATCC30299</strain>
    </source>
</reference>
<proteinExistence type="predicted"/>
<comment type="caution">
    <text evidence="1">The sequence shown here is derived from an EMBL/GenBank/DDBJ whole genome shotgun (WGS) entry which is preliminary data.</text>
</comment>
<evidence type="ECO:0000313" key="2">
    <source>
        <dbReference type="Proteomes" id="UP001162131"/>
    </source>
</evidence>
<keyword evidence="2" id="KW-1185">Reference proteome</keyword>
<dbReference type="AlphaFoldDB" id="A0AAU9J957"/>